<dbReference type="InterPro" id="IPR000182">
    <property type="entry name" value="GNAT_dom"/>
</dbReference>
<dbReference type="OrthoDB" id="9812949at2"/>
<reference evidence="2 3" key="1">
    <citation type="submission" date="2016-11" db="EMBL/GenBank/DDBJ databases">
        <authorList>
            <person name="Jaros S."/>
            <person name="Januszkiewicz K."/>
            <person name="Wedrychowicz H."/>
        </authorList>
    </citation>
    <scope>NUCLEOTIDE SEQUENCE [LARGE SCALE GENOMIC DNA]</scope>
    <source>
        <strain evidence="2 3">DSM 27063</strain>
    </source>
</reference>
<dbReference type="PROSITE" id="PS51186">
    <property type="entry name" value="GNAT"/>
    <property type="match status" value="1"/>
</dbReference>
<dbReference type="InterPro" id="IPR016181">
    <property type="entry name" value="Acyl_CoA_acyltransferase"/>
</dbReference>
<dbReference type="GO" id="GO:0005737">
    <property type="term" value="C:cytoplasm"/>
    <property type="evidence" value="ECO:0007669"/>
    <property type="project" value="TreeGrafter"/>
</dbReference>
<dbReference type="EMBL" id="FQZE01000028">
    <property type="protein sequence ID" value="SHJ74208.1"/>
    <property type="molecule type" value="Genomic_DNA"/>
</dbReference>
<keyword evidence="3" id="KW-1185">Reference proteome</keyword>
<dbReference type="SUPFAM" id="SSF55729">
    <property type="entry name" value="Acyl-CoA N-acyltransferases (Nat)"/>
    <property type="match status" value="1"/>
</dbReference>
<dbReference type="AlphaFoldDB" id="A0A1M6LSG6"/>
<dbReference type="Proteomes" id="UP000184050">
    <property type="component" value="Unassembled WGS sequence"/>
</dbReference>
<dbReference type="Pfam" id="PF13302">
    <property type="entry name" value="Acetyltransf_3"/>
    <property type="match status" value="1"/>
</dbReference>
<dbReference type="STRING" id="1168035.SAMN05444280_12817"/>
<feature type="domain" description="N-acetyltransferase" evidence="1">
    <location>
        <begin position="22"/>
        <end position="175"/>
    </location>
</feature>
<keyword evidence="2" id="KW-0808">Transferase</keyword>
<evidence type="ECO:0000313" key="2">
    <source>
        <dbReference type="EMBL" id="SHJ74208.1"/>
    </source>
</evidence>
<dbReference type="Gene3D" id="3.40.630.30">
    <property type="match status" value="1"/>
</dbReference>
<evidence type="ECO:0000313" key="3">
    <source>
        <dbReference type="Proteomes" id="UP000184050"/>
    </source>
</evidence>
<dbReference type="InterPro" id="IPR051908">
    <property type="entry name" value="Ribosomal_N-acetyltransferase"/>
</dbReference>
<proteinExistence type="predicted"/>
<protein>
    <submittedName>
        <fullName evidence="2">Ribosomal-protein-serine acetyltransferase</fullName>
    </submittedName>
</protein>
<dbReference type="RefSeq" id="WP_073171835.1">
    <property type="nucleotide sequence ID" value="NZ_FQZE01000028.1"/>
</dbReference>
<sequence length="182" mass="21166">MDHLRVNPKVRLEAVNLSMAPVIFETIDRDRDFLIQWLPFVEYTQKLSDTENFINSLVTQPGKKRDKVFAIWYKNEFAGLIGFKDTDWVNRKTELGYWLAQNMQGKGIITSSVEKLIGYAFKKLKMNRIQIKVAKGNSKSSAIPIKLGFQYEGTERAGELHRNKIFDLEVYSLLKSDRKHHI</sequence>
<dbReference type="GO" id="GO:0008999">
    <property type="term" value="F:protein-N-terminal-alanine acetyltransferase activity"/>
    <property type="evidence" value="ECO:0007669"/>
    <property type="project" value="TreeGrafter"/>
</dbReference>
<name>A0A1M6LSG6_9BACT</name>
<dbReference type="PANTHER" id="PTHR43441:SF12">
    <property type="entry name" value="RIBOSOMAL N-ACETYLTRANSFERASE YDAF-RELATED"/>
    <property type="match status" value="1"/>
</dbReference>
<dbReference type="PANTHER" id="PTHR43441">
    <property type="entry name" value="RIBOSOMAL-PROTEIN-SERINE ACETYLTRANSFERASE"/>
    <property type="match status" value="1"/>
</dbReference>
<dbReference type="GO" id="GO:1990189">
    <property type="term" value="F:protein N-terminal-serine acetyltransferase activity"/>
    <property type="evidence" value="ECO:0007669"/>
    <property type="project" value="TreeGrafter"/>
</dbReference>
<accession>A0A1M6LSG6</accession>
<evidence type="ECO:0000259" key="1">
    <source>
        <dbReference type="PROSITE" id="PS51186"/>
    </source>
</evidence>
<organism evidence="2 3">
    <name type="scientific">Tangfeifania diversioriginum</name>
    <dbReference type="NCBI Taxonomy" id="1168035"/>
    <lineage>
        <taxon>Bacteria</taxon>
        <taxon>Pseudomonadati</taxon>
        <taxon>Bacteroidota</taxon>
        <taxon>Bacteroidia</taxon>
        <taxon>Marinilabiliales</taxon>
        <taxon>Prolixibacteraceae</taxon>
        <taxon>Tangfeifania</taxon>
    </lineage>
</organism>
<gene>
    <name evidence="2" type="ORF">SAMN05444280_12817</name>
</gene>